<organism evidence="1">
    <name type="scientific">Tanacetum cinerariifolium</name>
    <name type="common">Dalmatian daisy</name>
    <name type="synonym">Chrysanthemum cinerariifolium</name>
    <dbReference type="NCBI Taxonomy" id="118510"/>
    <lineage>
        <taxon>Eukaryota</taxon>
        <taxon>Viridiplantae</taxon>
        <taxon>Streptophyta</taxon>
        <taxon>Embryophyta</taxon>
        <taxon>Tracheophyta</taxon>
        <taxon>Spermatophyta</taxon>
        <taxon>Magnoliopsida</taxon>
        <taxon>eudicotyledons</taxon>
        <taxon>Gunneridae</taxon>
        <taxon>Pentapetalae</taxon>
        <taxon>asterids</taxon>
        <taxon>campanulids</taxon>
        <taxon>Asterales</taxon>
        <taxon>Asteraceae</taxon>
        <taxon>Asteroideae</taxon>
        <taxon>Anthemideae</taxon>
        <taxon>Anthemidinae</taxon>
        <taxon>Tanacetum</taxon>
    </lineage>
</organism>
<proteinExistence type="predicted"/>
<name>A0A699VC13_TANCI</name>
<dbReference type="Gene3D" id="3.10.10.10">
    <property type="entry name" value="HIV Type 1 Reverse Transcriptase, subunit A, domain 1"/>
    <property type="match status" value="1"/>
</dbReference>
<accession>A0A699VC13</accession>
<dbReference type="EMBL" id="BKCJ011412350">
    <property type="protein sequence ID" value="GFD31268.1"/>
    <property type="molecule type" value="Genomic_DNA"/>
</dbReference>
<evidence type="ECO:0008006" key="2">
    <source>
        <dbReference type="Google" id="ProtNLM"/>
    </source>
</evidence>
<sequence length="124" mass="14481">MEQDFKPAVYHQRRVNPKIHDVIKQEVLKLLDVGLIYPISDSPWVSQYNVYPKRVVLQLLKMRRIVNSNSFGQGLACLHRLLYFYIPIDLKDQEKTTFTCPYGTFATTACFLGYAMHRTHFRGA</sequence>
<dbReference type="SUPFAM" id="SSF56672">
    <property type="entry name" value="DNA/RNA polymerases"/>
    <property type="match status" value="1"/>
</dbReference>
<gene>
    <name evidence="1" type="ORF">Tci_903237</name>
</gene>
<evidence type="ECO:0000313" key="1">
    <source>
        <dbReference type="EMBL" id="GFD31268.1"/>
    </source>
</evidence>
<comment type="caution">
    <text evidence="1">The sequence shown here is derived from an EMBL/GenBank/DDBJ whole genome shotgun (WGS) entry which is preliminary data.</text>
</comment>
<protein>
    <recommendedName>
        <fullName evidence="2">Reverse transcriptase domain-containing protein</fullName>
    </recommendedName>
</protein>
<reference evidence="1" key="1">
    <citation type="journal article" date="2019" name="Sci. Rep.">
        <title>Draft genome of Tanacetum cinerariifolium, the natural source of mosquito coil.</title>
        <authorList>
            <person name="Yamashiro T."/>
            <person name="Shiraishi A."/>
            <person name="Satake H."/>
            <person name="Nakayama K."/>
        </authorList>
    </citation>
    <scope>NUCLEOTIDE SEQUENCE</scope>
</reference>
<dbReference type="InterPro" id="IPR043502">
    <property type="entry name" value="DNA/RNA_pol_sf"/>
</dbReference>
<dbReference type="AlphaFoldDB" id="A0A699VC13"/>